<name>F2LTA0_BURGS</name>
<keyword evidence="1" id="KW-0614">Plasmid</keyword>
<dbReference type="Proteomes" id="UP000008316">
    <property type="component" value="Plasmid bgla_4p"/>
</dbReference>
<sequence>MERAEAENKRVEGILFEAHGPWDTVTVIGIPFMHANRLWAVHQKVNSRSLWTRWVVSDVETGRAVPRVAEDDPETARTAAIAVIDAAGASKINAAVRAARSGGKRHNFTRS</sequence>
<accession>F2LTA0</accession>
<dbReference type="EMBL" id="CP002604">
    <property type="protein sequence ID" value="AEA66046.1"/>
    <property type="molecule type" value="Genomic_DNA"/>
</dbReference>
<dbReference type="KEGG" id="bgd:bgla_4p2950"/>
<dbReference type="HOGENOM" id="CLU_170899_0_0_4"/>
<geneLocation type="plasmid" evidence="1 2">
    <name>bgla_4p</name>
</geneLocation>
<keyword evidence="2" id="KW-1185">Reference proteome</keyword>
<proteinExistence type="predicted"/>
<evidence type="ECO:0000313" key="1">
    <source>
        <dbReference type="EMBL" id="AEA66046.1"/>
    </source>
</evidence>
<evidence type="ECO:0000313" key="2">
    <source>
        <dbReference type="Proteomes" id="UP000008316"/>
    </source>
</evidence>
<reference evidence="1 2" key="1">
    <citation type="journal article" date="2011" name="J. Bacteriol.">
        <title>Complete genome sequence of Burkholderia gladioli BSR3.</title>
        <authorList>
            <person name="Seo Y.S."/>
            <person name="Lim J."/>
            <person name="Choi B.S."/>
            <person name="Kim H."/>
            <person name="Goo E."/>
            <person name="Lee B."/>
            <person name="Lim J.S."/>
            <person name="Choi I.Y."/>
            <person name="Moon J.S."/>
            <person name="Kim J."/>
            <person name="Hwang I."/>
        </authorList>
    </citation>
    <scope>NUCLEOTIDE SEQUENCE [LARGE SCALE GENOMIC DNA]</scope>
    <source>
        <strain evidence="2">BSR3</strain>
    </source>
</reference>
<organism evidence="1 2">
    <name type="scientific">Burkholderia gladioli (strain BSR3)</name>
    <dbReference type="NCBI Taxonomy" id="999541"/>
    <lineage>
        <taxon>Bacteria</taxon>
        <taxon>Pseudomonadati</taxon>
        <taxon>Pseudomonadota</taxon>
        <taxon>Betaproteobacteria</taxon>
        <taxon>Burkholderiales</taxon>
        <taxon>Burkholderiaceae</taxon>
        <taxon>Burkholderia</taxon>
    </lineage>
</organism>
<gene>
    <name evidence="1" type="ordered locus">bgla_4p2950</name>
</gene>
<dbReference type="AlphaFoldDB" id="F2LTA0"/>
<protein>
    <submittedName>
        <fullName evidence="1">Uncharacterized protein</fullName>
    </submittedName>
</protein>